<dbReference type="Proteomes" id="UP001597249">
    <property type="component" value="Unassembled WGS sequence"/>
</dbReference>
<dbReference type="SUPFAM" id="SSF53756">
    <property type="entry name" value="UDP-Glycosyltransferase/glycogen phosphorylase"/>
    <property type="match status" value="1"/>
</dbReference>
<dbReference type="EC" id="2.4.-.-" evidence="2"/>
<keyword evidence="2" id="KW-0808">Transferase</keyword>
<organism evidence="2 3">
    <name type="scientific">Lacticaseibacillus jixianensis</name>
    <dbReference type="NCBI Taxonomy" id="2486012"/>
    <lineage>
        <taxon>Bacteria</taxon>
        <taxon>Bacillati</taxon>
        <taxon>Bacillota</taxon>
        <taxon>Bacilli</taxon>
        <taxon>Lactobacillales</taxon>
        <taxon>Lactobacillaceae</taxon>
        <taxon>Lacticaseibacillus</taxon>
    </lineage>
</organism>
<reference evidence="3" key="1">
    <citation type="journal article" date="2019" name="Int. J. Syst. Evol. Microbiol.">
        <title>The Global Catalogue of Microorganisms (GCM) 10K type strain sequencing project: providing services to taxonomists for standard genome sequencing and annotation.</title>
        <authorList>
            <consortium name="The Broad Institute Genomics Platform"/>
            <consortium name="The Broad Institute Genome Sequencing Center for Infectious Disease"/>
            <person name="Wu L."/>
            <person name="Ma J."/>
        </authorList>
    </citation>
    <scope>NUCLEOTIDE SEQUENCE [LARGE SCALE GENOMIC DNA]</scope>
    <source>
        <strain evidence="3">CCM 8911</strain>
    </source>
</reference>
<keyword evidence="2" id="KW-0328">Glycosyltransferase</keyword>
<gene>
    <name evidence="2" type="ORF">ACFQ3L_05080</name>
</gene>
<dbReference type="EMBL" id="JBHTMO010000013">
    <property type="protein sequence ID" value="MFD1392966.1"/>
    <property type="molecule type" value="Genomic_DNA"/>
</dbReference>
<dbReference type="RefSeq" id="WP_379882255.1">
    <property type="nucleotide sequence ID" value="NZ_JBHTMO010000013.1"/>
</dbReference>
<comment type="caution">
    <text evidence="2">The sequence shown here is derived from an EMBL/GenBank/DDBJ whole genome shotgun (WGS) entry which is preliminary data.</text>
</comment>
<dbReference type="Gene3D" id="3.40.50.2000">
    <property type="entry name" value="Glycogen Phosphorylase B"/>
    <property type="match status" value="2"/>
</dbReference>
<evidence type="ECO:0000259" key="1">
    <source>
        <dbReference type="Pfam" id="PF00534"/>
    </source>
</evidence>
<protein>
    <submittedName>
        <fullName evidence="2">Glycosyltransferase</fullName>
        <ecNumber evidence="2">2.4.-.-</ecNumber>
    </submittedName>
</protein>
<dbReference type="PANTHER" id="PTHR12526">
    <property type="entry name" value="GLYCOSYLTRANSFERASE"/>
    <property type="match status" value="1"/>
</dbReference>
<sequence>MYYFVNMFAPPRVVTGVETAEYSRYHVFKQSGVPVRLVSFQFSQYILNGCSRFGLSPADVVNLYDYFCGIDYQTPVRAPAVAPRLFTAETQEGLLTRYFRQDRLLRKVRRDRQGRIVSVYDYDDQRRSRSVSFYRPTGSLANTLWFSVENGRLIHTHTTYQDQLGRGCLTAWYRNGDDHPSSLLLTDWKRQQTRSFTSEAALAGYFLDELVRRDPAAVFIVDRAADVQPAIQHMTLTAPCFAFIHAVVASKDQQVSGYYRPVADHFALWRGVITSTAEQAEALQRRWPQVQVLHANVSVLSDAQLKARVPAVAARSRHQIVMLARVDPAKNIEAAIEILQLVQENVPNATLEIWGRGHIAAFGDYQTQLERLIRSKGLTASVHFNGYTDDPAAVLDQSRVLLMTSKGEGTGLVINEALARGVPVVSYAFKYGPSEFIRDGENGYLVAADDPQRAARCVVELLLNDPVWVKRSRAARVRARRFDAAHSWQQWARVLTRIKNG</sequence>
<accession>A0ABW4B8D8</accession>
<name>A0ABW4B8D8_9LACO</name>
<feature type="domain" description="Glycosyl transferase family 1" evidence="1">
    <location>
        <begin position="317"/>
        <end position="471"/>
    </location>
</feature>
<proteinExistence type="predicted"/>
<dbReference type="InterPro" id="IPR001296">
    <property type="entry name" value="Glyco_trans_1"/>
</dbReference>
<dbReference type="Pfam" id="PF00534">
    <property type="entry name" value="Glycos_transf_1"/>
    <property type="match status" value="1"/>
</dbReference>
<evidence type="ECO:0000313" key="3">
    <source>
        <dbReference type="Proteomes" id="UP001597249"/>
    </source>
</evidence>
<evidence type="ECO:0000313" key="2">
    <source>
        <dbReference type="EMBL" id="MFD1392966.1"/>
    </source>
</evidence>
<keyword evidence="3" id="KW-1185">Reference proteome</keyword>
<dbReference type="GO" id="GO:0016757">
    <property type="term" value="F:glycosyltransferase activity"/>
    <property type="evidence" value="ECO:0007669"/>
    <property type="project" value="UniProtKB-KW"/>
</dbReference>